<evidence type="ECO:0000256" key="1">
    <source>
        <dbReference type="ARBA" id="ARBA00022884"/>
    </source>
</evidence>
<evidence type="ECO:0000256" key="3">
    <source>
        <dbReference type="SAM" id="MobiDB-lite"/>
    </source>
</evidence>
<sequence>MCHAIRQRKLLEATEICIENKSAQTIAKIESTRRSSAARGVSVPWTQIFGSGKPEATSSSAPLSPLASCEQVVHSSDNGIGGDASPVIGGLSWPALSESTKASPKSHGTNSNRRDNCCPHAHGDRNQDWKPHTSWGNMPPQRVPTRPFIPHTYPPFIPTPMPVQPYRIPVAYFPCAFADLLRVPLLFPPAQLHTRIVNQIDYYFSKENLIKDTFLRQKMDEHGWVPVTLIAGFNKVRELTDNTQLILNIVRSSTVVEVQGEKLRRRNDWFRWLMPPSIQNSNVSSPSISAIKEFS</sequence>
<dbReference type="PROSITE" id="PS50961">
    <property type="entry name" value="HTH_LA"/>
    <property type="match status" value="1"/>
</dbReference>
<dbReference type="InterPro" id="IPR036390">
    <property type="entry name" value="WH_DNA-bd_sf"/>
</dbReference>
<keyword evidence="1 2" id="KW-0694">RNA-binding</keyword>
<feature type="compositionally biased region" description="Polar residues" evidence="3">
    <location>
        <begin position="97"/>
        <end position="111"/>
    </location>
</feature>
<dbReference type="InterPro" id="IPR045180">
    <property type="entry name" value="La_dom_prot"/>
</dbReference>
<evidence type="ECO:0000256" key="2">
    <source>
        <dbReference type="PROSITE-ProRule" id="PRU00332"/>
    </source>
</evidence>
<name>A0ABS8T1B7_DATST</name>
<feature type="compositionally biased region" description="Basic and acidic residues" evidence="3">
    <location>
        <begin position="112"/>
        <end position="131"/>
    </location>
</feature>
<organism evidence="5 6">
    <name type="scientific">Datura stramonium</name>
    <name type="common">Jimsonweed</name>
    <name type="synonym">Common thornapple</name>
    <dbReference type="NCBI Taxonomy" id="4076"/>
    <lineage>
        <taxon>Eukaryota</taxon>
        <taxon>Viridiplantae</taxon>
        <taxon>Streptophyta</taxon>
        <taxon>Embryophyta</taxon>
        <taxon>Tracheophyta</taxon>
        <taxon>Spermatophyta</taxon>
        <taxon>Magnoliopsida</taxon>
        <taxon>eudicotyledons</taxon>
        <taxon>Gunneridae</taxon>
        <taxon>Pentapetalae</taxon>
        <taxon>asterids</taxon>
        <taxon>lamiids</taxon>
        <taxon>Solanales</taxon>
        <taxon>Solanaceae</taxon>
        <taxon>Solanoideae</taxon>
        <taxon>Datureae</taxon>
        <taxon>Datura</taxon>
    </lineage>
</organism>
<dbReference type="InterPro" id="IPR036388">
    <property type="entry name" value="WH-like_DNA-bd_sf"/>
</dbReference>
<dbReference type="SUPFAM" id="SSF46785">
    <property type="entry name" value="Winged helix' DNA-binding domain"/>
    <property type="match status" value="1"/>
</dbReference>
<accession>A0ABS8T1B7</accession>
<evidence type="ECO:0000259" key="4">
    <source>
        <dbReference type="PROSITE" id="PS50961"/>
    </source>
</evidence>
<feature type="domain" description="HTH La-type RNA-binding" evidence="4">
    <location>
        <begin position="186"/>
        <end position="275"/>
    </location>
</feature>
<evidence type="ECO:0000313" key="6">
    <source>
        <dbReference type="Proteomes" id="UP000823775"/>
    </source>
</evidence>
<dbReference type="Gene3D" id="1.10.10.10">
    <property type="entry name" value="Winged helix-like DNA-binding domain superfamily/Winged helix DNA-binding domain"/>
    <property type="match status" value="1"/>
</dbReference>
<dbReference type="SMART" id="SM00715">
    <property type="entry name" value="LA"/>
    <property type="match status" value="1"/>
</dbReference>
<dbReference type="PANTHER" id="PTHR22792:SF132">
    <property type="entry name" value="LA-RELATED PROTEIN 1"/>
    <property type="match status" value="1"/>
</dbReference>
<comment type="caution">
    <text evidence="5">The sequence shown here is derived from an EMBL/GenBank/DDBJ whole genome shotgun (WGS) entry which is preliminary data.</text>
</comment>
<evidence type="ECO:0000313" key="5">
    <source>
        <dbReference type="EMBL" id="MCD7465147.1"/>
    </source>
</evidence>
<keyword evidence="6" id="KW-1185">Reference proteome</keyword>
<dbReference type="InterPro" id="IPR006630">
    <property type="entry name" value="La_HTH"/>
</dbReference>
<dbReference type="Proteomes" id="UP000823775">
    <property type="component" value="Unassembled WGS sequence"/>
</dbReference>
<gene>
    <name evidence="5" type="ORF">HAX54_000692</name>
</gene>
<dbReference type="Pfam" id="PF05383">
    <property type="entry name" value="La"/>
    <property type="match status" value="1"/>
</dbReference>
<protein>
    <recommendedName>
        <fullName evidence="4">HTH La-type RNA-binding domain-containing protein</fullName>
    </recommendedName>
</protein>
<dbReference type="PANTHER" id="PTHR22792">
    <property type="entry name" value="LUPUS LA PROTEIN-RELATED"/>
    <property type="match status" value="1"/>
</dbReference>
<dbReference type="EMBL" id="JACEIK010001021">
    <property type="protein sequence ID" value="MCD7465147.1"/>
    <property type="molecule type" value="Genomic_DNA"/>
</dbReference>
<reference evidence="5 6" key="1">
    <citation type="journal article" date="2021" name="BMC Genomics">
        <title>Datura genome reveals duplications of psychoactive alkaloid biosynthetic genes and high mutation rate following tissue culture.</title>
        <authorList>
            <person name="Rajewski A."/>
            <person name="Carter-House D."/>
            <person name="Stajich J."/>
            <person name="Litt A."/>
        </authorList>
    </citation>
    <scope>NUCLEOTIDE SEQUENCE [LARGE SCALE GENOMIC DNA]</scope>
    <source>
        <strain evidence="5">AR-01</strain>
    </source>
</reference>
<proteinExistence type="predicted"/>
<dbReference type="CDD" id="cd07323">
    <property type="entry name" value="LAM"/>
    <property type="match status" value="1"/>
</dbReference>
<feature type="region of interest" description="Disordered" evidence="3">
    <location>
        <begin position="96"/>
        <end position="141"/>
    </location>
</feature>